<sequence>MAEKQIKSADFEDIITKEGNTLKYVAANIDYNQVLQVFNLIKNCQGKVIISGCGTSGMAAKKIAHTLNVIEQPALYLSPADTPHGGGGVVSQNDVVILISKGGQTEEINKVLEISKSRQAKIIGVTEKADSFLAQNSECILQVIVDQEADDFHMMATSSTLAVISVFDAISVMIARSKHYSQKEFLKIHPGGEVGQKLKYNVGK</sequence>
<dbReference type="SUPFAM" id="SSF53697">
    <property type="entry name" value="SIS domain"/>
    <property type="match status" value="1"/>
</dbReference>
<evidence type="ECO:0000259" key="1">
    <source>
        <dbReference type="PROSITE" id="PS51464"/>
    </source>
</evidence>
<dbReference type="GO" id="GO:1901135">
    <property type="term" value="P:carbohydrate derivative metabolic process"/>
    <property type="evidence" value="ECO:0007669"/>
    <property type="project" value="InterPro"/>
</dbReference>
<gene>
    <name evidence="2" type="ORF">LDX53_07850</name>
</gene>
<evidence type="ECO:0000313" key="3">
    <source>
        <dbReference type="Proteomes" id="UP001164557"/>
    </source>
</evidence>
<dbReference type="AlphaFoldDB" id="A0AA47B3K9"/>
<dbReference type="EMBL" id="CP084389">
    <property type="protein sequence ID" value="UZX29475.1"/>
    <property type="molecule type" value="Genomic_DNA"/>
</dbReference>
<dbReference type="CDD" id="cd05014">
    <property type="entry name" value="SIS_Kpsf"/>
    <property type="match status" value="1"/>
</dbReference>
<dbReference type="RefSeq" id="WP_046327678.1">
    <property type="nucleotide sequence ID" value="NZ_CP084389.1"/>
</dbReference>
<protein>
    <submittedName>
        <fullName evidence="2">SIS domain-containing protein</fullName>
    </submittedName>
</protein>
<dbReference type="InterPro" id="IPR035474">
    <property type="entry name" value="SIS_Kpsf"/>
</dbReference>
<dbReference type="Gene3D" id="3.40.50.10490">
    <property type="entry name" value="Glucose-6-phosphate isomerase like protein, domain 1"/>
    <property type="match status" value="1"/>
</dbReference>
<dbReference type="PANTHER" id="PTHR38418">
    <property type="entry name" value="SUGAR ISOMERASE, KPSF/GUTQ (AFU_ORTHOLOGUE AFUA_6G08860)"/>
    <property type="match status" value="1"/>
</dbReference>
<feature type="domain" description="SIS" evidence="1">
    <location>
        <begin position="37"/>
        <end position="180"/>
    </location>
</feature>
<dbReference type="InterPro" id="IPR046348">
    <property type="entry name" value="SIS_dom_sf"/>
</dbReference>
<dbReference type="InterPro" id="IPR001347">
    <property type="entry name" value="SIS_dom"/>
</dbReference>
<evidence type="ECO:0000313" key="2">
    <source>
        <dbReference type="EMBL" id="UZX29475.1"/>
    </source>
</evidence>
<dbReference type="PROSITE" id="PS51464">
    <property type="entry name" value="SIS"/>
    <property type="match status" value="1"/>
</dbReference>
<dbReference type="PANTHER" id="PTHR38418:SF2">
    <property type="entry name" value="SUGAR ISOMERASE, KPSF_GUTQ (AFU_ORTHOLOGUE AFUA_6G08860)"/>
    <property type="match status" value="1"/>
</dbReference>
<dbReference type="Proteomes" id="UP001164557">
    <property type="component" value="Chromosome"/>
</dbReference>
<organism evidence="2 3">
    <name type="scientific">Lactobacillus helsingborgensis</name>
    <dbReference type="NCBI Taxonomy" id="1218494"/>
    <lineage>
        <taxon>Bacteria</taxon>
        <taxon>Bacillati</taxon>
        <taxon>Bacillota</taxon>
        <taxon>Bacilli</taxon>
        <taxon>Lactobacillales</taxon>
        <taxon>Lactobacillaceae</taxon>
        <taxon>Lactobacillus</taxon>
    </lineage>
</organism>
<dbReference type="GO" id="GO:0097367">
    <property type="term" value="F:carbohydrate derivative binding"/>
    <property type="evidence" value="ECO:0007669"/>
    <property type="project" value="InterPro"/>
</dbReference>
<name>A0AA47B3K9_9LACO</name>
<keyword evidence="3" id="KW-1185">Reference proteome</keyword>
<proteinExistence type="predicted"/>
<reference evidence="2" key="1">
    <citation type="submission" date="2021-09" db="EMBL/GenBank/DDBJ databases">
        <title>Lactobacillus species from Apis mellifera, Switzerland.</title>
        <authorList>
            <person name="Pfister J."/>
            <person name="Brown A."/>
            <person name="Neumann P."/>
            <person name="Collaud A."/>
            <person name="Retschnig G."/>
            <person name="Perreten V."/>
        </authorList>
    </citation>
    <scope>NUCLEOTIDE SEQUENCE</scope>
    <source>
        <strain evidence="2">IBH002</strain>
    </source>
</reference>
<accession>A0AA47B3K9</accession>
<dbReference type="Pfam" id="PF01380">
    <property type="entry name" value="SIS"/>
    <property type="match status" value="1"/>
</dbReference>